<dbReference type="EMBL" id="PXYH01000003">
    <property type="protein sequence ID" value="PSJ47016.1"/>
    <property type="molecule type" value="Genomic_DNA"/>
</dbReference>
<organism evidence="1 2">
    <name type="scientific">Zobellella taiwanensis</name>
    <dbReference type="NCBI Taxonomy" id="347535"/>
    <lineage>
        <taxon>Bacteria</taxon>
        <taxon>Pseudomonadati</taxon>
        <taxon>Pseudomonadota</taxon>
        <taxon>Gammaproteobacteria</taxon>
        <taxon>Aeromonadales</taxon>
        <taxon>Aeromonadaceae</taxon>
        <taxon>Zobellella</taxon>
    </lineage>
</organism>
<protein>
    <submittedName>
        <fullName evidence="1">Uncharacterized protein</fullName>
    </submittedName>
</protein>
<name>A0A2P7R9X0_9GAMM</name>
<gene>
    <name evidence="1" type="ORF">C7I36_03610</name>
</gene>
<accession>A0A2P7R9X0</accession>
<dbReference type="RefSeq" id="WP_106452358.1">
    <property type="nucleotide sequence ID" value="NZ_PXYH01000003.1"/>
</dbReference>
<evidence type="ECO:0000313" key="2">
    <source>
        <dbReference type="Proteomes" id="UP000242181"/>
    </source>
</evidence>
<sequence>MSSDYEVSVFINCPFDSQYEPLFEAILFTIYKCGLKPRCALEHDDAGETRIDKINGIIADCKYGVHDISRTELDSHNNLPRFNMPLELGLFLGCKKFASGRSSDKITIIFDSIAYRYMQFMSDISGQDIKTHNNEPQTLISNLRSSFNTNLGGGLPGATAIYMDYQAYQLLKPTIKQNLNLHEDDELTYSDHVQIIQQWMRLNS</sequence>
<dbReference type="OrthoDB" id="7596615at2"/>
<reference evidence="1 2" key="1">
    <citation type="submission" date="2018-03" db="EMBL/GenBank/DDBJ databases">
        <title>The draft genome of Zobellella taiwanensis JCM 13381.</title>
        <authorList>
            <person name="Liu L."/>
            <person name="Li L."/>
            <person name="Wang T."/>
            <person name="Zhang X."/>
            <person name="Liang L."/>
        </authorList>
    </citation>
    <scope>NUCLEOTIDE SEQUENCE [LARGE SCALE GENOMIC DNA]</scope>
    <source>
        <strain evidence="1 2">JCM 13381</strain>
    </source>
</reference>
<evidence type="ECO:0000313" key="1">
    <source>
        <dbReference type="EMBL" id="PSJ47016.1"/>
    </source>
</evidence>
<keyword evidence="2" id="KW-1185">Reference proteome</keyword>
<comment type="caution">
    <text evidence="1">The sequence shown here is derived from an EMBL/GenBank/DDBJ whole genome shotgun (WGS) entry which is preliminary data.</text>
</comment>
<proteinExistence type="predicted"/>
<dbReference type="Proteomes" id="UP000242181">
    <property type="component" value="Unassembled WGS sequence"/>
</dbReference>
<dbReference type="AlphaFoldDB" id="A0A2P7R9X0"/>